<gene>
    <name evidence="1" type="ORF">MCHLO_15984</name>
</gene>
<reference evidence="1" key="1">
    <citation type="submission" date="2014-09" db="EMBL/GenBank/DDBJ databases">
        <title>Genome sequence of the luminous mushroom Mycena chlorophos for searching fungal bioluminescence genes.</title>
        <authorList>
            <person name="Tanaka Y."/>
            <person name="Kasuga D."/>
            <person name="Oba Y."/>
            <person name="Hase S."/>
            <person name="Sato K."/>
            <person name="Oba Y."/>
            <person name="Sakakibara Y."/>
        </authorList>
    </citation>
    <scope>NUCLEOTIDE SEQUENCE</scope>
</reference>
<sequence length="219" mass="24144">MTTSRRPFSEHRPFHRVSLSGVGHVLVKEATRANESTSFLCWPRLPLHFRSLHTNKDKFGLDQQPVFNLRKLRLLDESLSKLLLLFLGTGTAHRRGQSIVANLVASFCICRATIALALSSGQNQTVEGSKKRGLGASAPPSAATAGYAPVFTVLVDVPRTAWGQTARSLIHLAPHFSIIKRSQNGSPAIPSTHHTLRAPVALTRRRSRRLSRIPYTRST</sequence>
<dbReference type="EMBL" id="DF849905">
    <property type="protein sequence ID" value="GAT59727.1"/>
    <property type="molecule type" value="Genomic_DNA"/>
</dbReference>
<evidence type="ECO:0000313" key="1">
    <source>
        <dbReference type="EMBL" id="GAT59727.1"/>
    </source>
</evidence>
<accession>A0ABQ0M910</accession>
<proteinExistence type="predicted"/>
<keyword evidence="2" id="KW-1185">Reference proteome</keyword>
<evidence type="ECO:0000313" key="2">
    <source>
        <dbReference type="Proteomes" id="UP000815677"/>
    </source>
</evidence>
<dbReference type="Proteomes" id="UP000815677">
    <property type="component" value="Unassembled WGS sequence"/>
</dbReference>
<name>A0ABQ0M910_MYCCL</name>
<organism evidence="1 2">
    <name type="scientific">Mycena chlorophos</name>
    <name type="common">Agaric fungus</name>
    <name type="synonym">Agaricus chlorophos</name>
    <dbReference type="NCBI Taxonomy" id="658473"/>
    <lineage>
        <taxon>Eukaryota</taxon>
        <taxon>Fungi</taxon>
        <taxon>Dikarya</taxon>
        <taxon>Basidiomycota</taxon>
        <taxon>Agaricomycotina</taxon>
        <taxon>Agaricomycetes</taxon>
        <taxon>Agaricomycetidae</taxon>
        <taxon>Agaricales</taxon>
        <taxon>Marasmiineae</taxon>
        <taxon>Mycenaceae</taxon>
        <taxon>Mycena</taxon>
    </lineage>
</organism>
<protein>
    <submittedName>
        <fullName evidence="1">Uncharacterized protein</fullName>
    </submittedName>
</protein>